<accession>A0A7W9U3J2</accession>
<keyword evidence="2" id="KW-0732">Signal</keyword>
<comment type="caution">
    <text evidence="3">The sequence shown here is derived from an EMBL/GenBank/DDBJ whole genome shotgun (WGS) entry which is preliminary data.</text>
</comment>
<organism evidence="3 4">
    <name type="scientific">Paraburkholderia bannensis</name>
    <dbReference type="NCBI Taxonomy" id="765414"/>
    <lineage>
        <taxon>Bacteria</taxon>
        <taxon>Pseudomonadati</taxon>
        <taxon>Pseudomonadota</taxon>
        <taxon>Betaproteobacteria</taxon>
        <taxon>Burkholderiales</taxon>
        <taxon>Burkholderiaceae</taxon>
        <taxon>Paraburkholderia</taxon>
    </lineage>
</organism>
<dbReference type="RefSeq" id="WP_183731640.1">
    <property type="nucleotide sequence ID" value="NZ_JACHBW010000026.1"/>
</dbReference>
<proteinExistence type="predicted"/>
<feature type="signal peptide" evidence="2">
    <location>
        <begin position="1"/>
        <end position="19"/>
    </location>
</feature>
<sequence>MKRILIATLAVLACSAAFAQPASTSSQYGHHRSKHHKPQHTARHARHTADSVADRSQPLDSADFKP</sequence>
<protein>
    <submittedName>
        <fullName evidence="3">Spy/CpxP family protein refolding chaperone</fullName>
    </submittedName>
</protein>
<gene>
    <name evidence="3" type="ORF">F4827_006256</name>
</gene>
<feature type="region of interest" description="Disordered" evidence="1">
    <location>
        <begin position="22"/>
        <end position="66"/>
    </location>
</feature>
<evidence type="ECO:0000256" key="1">
    <source>
        <dbReference type="SAM" id="MobiDB-lite"/>
    </source>
</evidence>
<evidence type="ECO:0000313" key="4">
    <source>
        <dbReference type="Proteomes" id="UP000571554"/>
    </source>
</evidence>
<feature type="chain" id="PRO_5031021658" evidence="2">
    <location>
        <begin position="20"/>
        <end position="66"/>
    </location>
</feature>
<dbReference type="AlphaFoldDB" id="A0A7W9U3J2"/>
<dbReference type="EMBL" id="JACHBW010000026">
    <property type="protein sequence ID" value="MBB6106381.1"/>
    <property type="molecule type" value="Genomic_DNA"/>
</dbReference>
<evidence type="ECO:0000256" key="2">
    <source>
        <dbReference type="SAM" id="SignalP"/>
    </source>
</evidence>
<keyword evidence="4" id="KW-1185">Reference proteome</keyword>
<name>A0A7W9U3J2_9BURK</name>
<evidence type="ECO:0000313" key="3">
    <source>
        <dbReference type="EMBL" id="MBB6106381.1"/>
    </source>
</evidence>
<reference evidence="3 4" key="1">
    <citation type="submission" date="2020-08" db="EMBL/GenBank/DDBJ databases">
        <title>Above-ground endophytic microbial communities from plants in different locations in the United States.</title>
        <authorList>
            <person name="Frank C."/>
        </authorList>
    </citation>
    <scope>NUCLEOTIDE SEQUENCE [LARGE SCALE GENOMIC DNA]</scope>
    <source>
        <strain evidence="3 4">WP4_2_2</strain>
    </source>
</reference>
<feature type="compositionally biased region" description="Basic residues" evidence="1">
    <location>
        <begin position="29"/>
        <end position="46"/>
    </location>
</feature>
<dbReference type="Proteomes" id="UP000571554">
    <property type="component" value="Unassembled WGS sequence"/>
</dbReference>